<protein>
    <recommendedName>
        <fullName evidence="10">Dynein light chain</fullName>
    </recommendedName>
</protein>
<dbReference type="GO" id="GO:0007017">
    <property type="term" value="P:microtubule-based process"/>
    <property type="evidence" value="ECO:0007669"/>
    <property type="project" value="InterPro"/>
</dbReference>
<dbReference type="GO" id="GO:0005874">
    <property type="term" value="C:microtubule"/>
    <property type="evidence" value="ECO:0007669"/>
    <property type="project" value="UniProtKB-KW"/>
</dbReference>
<evidence type="ECO:0000256" key="6">
    <source>
        <dbReference type="ARBA" id="ARBA00022816"/>
    </source>
</evidence>
<evidence type="ECO:0000313" key="11">
    <source>
        <dbReference type="EMBL" id="KAF5403567.1"/>
    </source>
</evidence>
<keyword evidence="6" id="KW-0509">mRNA transport</keyword>
<keyword evidence="10" id="KW-0505">Motor protein</keyword>
<comment type="similarity">
    <text evidence="10">Belongs to the dynein light chain family.</text>
</comment>
<evidence type="ECO:0000256" key="3">
    <source>
        <dbReference type="ARBA" id="ARBA00022448"/>
    </source>
</evidence>
<dbReference type="Pfam" id="PF01221">
    <property type="entry name" value="Dynein_light"/>
    <property type="match status" value="2"/>
</dbReference>
<evidence type="ECO:0000256" key="2">
    <source>
        <dbReference type="ARBA" id="ARBA00004245"/>
    </source>
</evidence>
<evidence type="ECO:0000313" key="12">
    <source>
        <dbReference type="Proteomes" id="UP000748531"/>
    </source>
</evidence>
<accession>A0A8J4X1M6</accession>
<keyword evidence="12" id="KW-1185">Reference proteome</keyword>
<dbReference type="Proteomes" id="UP000748531">
    <property type="component" value="Unassembled WGS sequence"/>
</dbReference>
<comment type="caution">
    <text evidence="11">The sequence shown here is derived from an EMBL/GenBank/DDBJ whole genome shotgun (WGS) entry which is preliminary data.</text>
</comment>
<dbReference type="GO" id="GO:0045505">
    <property type="term" value="F:dynein intermediate chain binding"/>
    <property type="evidence" value="ECO:0007669"/>
    <property type="project" value="TreeGrafter"/>
</dbReference>
<sequence>MSTQSKALIKYSDMDDAAQQMAVDCCAAAFERFSLDQDVAKYVKNEFDRRFGGVWHCVVGTNFGSIVVPEILRVCTKSAMSGKRTRELIQSDMSEDMQEFVINACDEAFQLFQMEKDVANYLKHKMREHYLGCWHCIVGEKFGSSVTYEPNTFINLYFDRYGILLFKT</sequence>
<dbReference type="PANTHER" id="PTHR11886">
    <property type="entry name" value="DYNEIN LIGHT CHAIN"/>
    <property type="match status" value="1"/>
</dbReference>
<reference evidence="11" key="1">
    <citation type="submission" date="2019-05" db="EMBL/GenBank/DDBJ databases">
        <title>Annotation for the trematode Paragonimus heterotremus.</title>
        <authorList>
            <person name="Choi Y.-J."/>
        </authorList>
    </citation>
    <scope>NUCLEOTIDE SEQUENCE</scope>
    <source>
        <strain evidence="11">LC</strain>
    </source>
</reference>
<comment type="subcellular location">
    <subcellularLocation>
        <location evidence="2 10">Cytoplasm</location>
        <location evidence="2 10">Cytoskeleton</location>
    </subcellularLocation>
    <subcellularLocation>
        <location evidence="1">Nucleus</location>
    </subcellularLocation>
</comment>
<dbReference type="Gene3D" id="3.30.740.10">
    <property type="entry name" value="Protein Inhibitor Of Neuronal Nitric Oxide Synthase"/>
    <property type="match status" value="2"/>
</dbReference>
<dbReference type="InterPro" id="IPR001372">
    <property type="entry name" value="Dynein_light_chain_typ-1/2"/>
</dbReference>
<gene>
    <name evidence="11" type="ORF">PHET_03149</name>
</gene>
<dbReference type="EMBL" id="LUCH01001151">
    <property type="protein sequence ID" value="KAF5403567.1"/>
    <property type="molecule type" value="Genomic_DNA"/>
</dbReference>
<proteinExistence type="inferred from homology"/>
<dbReference type="SMART" id="SM01375">
    <property type="entry name" value="Dynein_light"/>
    <property type="match status" value="2"/>
</dbReference>
<evidence type="ECO:0000256" key="7">
    <source>
        <dbReference type="ARBA" id="ARBA00022927"/>
    </source>
</evidence>
<evidence type="ECO:0000256" key="8">
    <source>
        <dbReference type="ARBA" id="ARBA00023212"/>
    </source>
</evidence>
<dbReference type="InterPro" id="IPR037177">
    <property type="entry name" value="DLC_sf"/>
</dbReference>
<evidence type="ECO:0000256" key="10">
    <source>
        <dbReference type="RuleBase" id="RU365010"/>
    </source>
</evidence>
<dbReference type="AlphaFoldDB" id="A0A8J4X1M6"/>
<keyword evidence="5 10" id="KW-0493">Microtubule</keyword>
<keyword evidence="10" id="KW-0243">Dynein</keyword>
<evidence type="ECO:0000256" key="5">
    <source>
        <dbReference type="ARBA" id="ARBA00022701"/>
    </source>
</evidence>
<dbReference type="SUPFAM" id="SSF54648">
    <property type="entry name" value="DLC"/>
    <property type="match status" value="2"/>
</dbReference>
<evidence type="ECO:0000256" key="4">
    <source>
        <dbReference type="ARBA" id="ARBA00022490"/>
    </source>
</evidence>
<keyword evidence="3" id="KW-0813">Transport</keyword>
<keyword evidence="8 10" id="KW-0206">Cytoskeleton</keyword>
<evidence type="ECO:0000256" key="1">
    <source>
        <dbReference type="ARBA" id="ARBA00004123"/>
    </source>
</evidence>
<dbReference type="GO" id="GO:0015031">
    <property type="term" value="P:protein transport"/>
    <property type="evidence" value="ECO:0007669"/>
    <property type="project" value="UniProtKB-KW"/>
</dbReference>
<dbReference type="GO" id="GO:0051028">
    <property type="term" value="P:mRNA transport"/>
    <property type="evidence" value="ECO:0007669"/>
    <property type="project" value="UniProtKB-KW"/>
</dbReference>
<keyword evidence="4 10" id="KW-0963">Cytoplasm</keyword>
<name>A0A8J4X1M6_9TREM</name>
<dbReference type="GO" id="GO:0005868">
    <property type="term" value="C:cytoplasmic dynein complex"/>
    <property type="evidence" value="ECO:0007669"/>
    <property type="project" value="TreeGrafter"/>
</dbReference>
<dbReference type="OrthoDB" id="6221057at2759"/>
<dbReference type="PANTHER" id="PTHR11886:SF35">
    <property type="entry name" value="DYNEIN LIGHT CHAIN"/>
    <property type="match status" value="1"/>
</dbReference>
<keyword evidence="7" id="KW-0653">Protein transport</keyword>
<dbReference type="GO" id="GO:0005634">
    <property type="term" value="C:nucleus"/>
    <property type="evidence" value="ECO:0007669"/>
    <property type="project" value="UniProtKB-SubCell"/>
</dbReference>
<organism evidence="11 12">
    <name type="scientific">Paragonimus heterotremus</name>
    <dbReference type="NCBI Taxonomy" id="100268"/>
    <lineage>
        <taxon>Eukaryota</taxon>
        <taxon>Metazoa</taxon>
        <taxon>Spiralia</taxon>
        <taxon>Lophotrochozoa</taxon>
        <taxon>Platyhelminthes</taxon>
        <taxon>Trematoda</taxon>
        <taxon>Digenea</taxon>
        <taxon>Plagiorchiida</taxon>
        <taxon>Troglotremata</taxon>
        <taxon>Troglotrematidae</taxon>
        <taxon>Paragonimus</taxon>
    </lineage>
</organism>
<keyword evidence="9" id="KW-0539">Nucleus</keyword>
<evidence type="ECO:0000256" key="9">
    <source>
        <dbReference type="ARBA" id="ARBA00023242"/>
    </source>
</evidence>
<dbReference type="FunFam" id="3.30.740.10:FF:000005">
    <property type="entry name" value="Dynein light chain"/>
    <property type="match status" value="2"/>
</dbReference>